<keyword evidence="4" id="KW-1185">Reference proteome</keyword>
<dbReference type="PANTHER" id="PTHR28660:SF1">
    <property type="entry name" value="COILED-COIL DOMAIN-CONTAINING PROTEIN 73"/>
    <property type="match status" value="1"/>
</dbReference>
<organism evidence="3 4">
    <name type="scientific">Scophthalmus maximus</name>
    <name type="common">Turbot</name>
    <name type="synonym">Psetta maxima</name>
    <dbReference type="NCBI Taxonomy" id="52904"/>
    <lineage>
        <taxon>Eukaryota</taxon>
        <taxon>Metazoa</taxon>
        <taxon>Chordata</taxon>
        <taxon>Craniata</taxon>
        <taxon>Vertebrata</taxon>
        <taxon>Euteleostomi</taxon>
        <taxon>Actinopterygii</taxon>
        <taxon>Neopterygii</taxon>
        <taxon>Teleostei</taxon>
        <taxon>Neoteleostei</taxon>
        <taxon>Acanthomorphata</taxon>
        <taxon>Carangaria</taxon>
        <taxon>Pleuronectiformes</taxon>
        <taxon>Pleuronectoidei</taxon>
        <taxon>Scophthalmidae</taxon>
        <taxon>Scophthalmus</taxon>
    </lineage>
</organism>
<feature type="compositionally biased region" description="Polar residues" evidence="2">
    <location>
        <begin position="659"/>
        <end position="671"/>
    </location>
</feature>
<feature type="region of interest" description="Disordered" evidence="2">
    <location>
        <begin position="533"/>
        <end position="671"/>
    </location>
</feature>
<dbReference type="Proteomes" id="UP000246464">
    <property type="component" value="Chromosome 10"/>
</dbReference>
<sequence>MDAAVPTYDANSTSSTSRKQRPRVTPADPMHHNADLETLNARGPAVEQDLSLTSAPCPTDSGGTILLQLLQFKTHLLEAVEELHIRKDAETHFEDQISKLALDKQELEWEKESLQHQIQTVVHQHTESLTNVRKQFQAKIRITEEEKGKYQVSAELKDKEINNLKEELRSLQLLKYNLEKKSKELEQKLSLQSRLKDSHLNQLGEVEKRFGALSRQCAMVRQAHEKLEQNVDEAMRINKKLTSANEKHEATIVSLRKELAEANNKLIKAKTTSVRREASHVHTGKEQHIEKLQQKLSMETEMNKKLGEENVAVRAEKQEVMRSLQQNQQLLLSQTQTVNRVERELQTQREQNQALKQEHEAMRDKSKAAEDKAARLMESCAAAETSWDKEKKMLLDRIETEQRELQAAKDAHDELHQKHAELSSQAVVQAQHMFELETRTSRQSRLRVSTQLFPPDEPTSSSELPQHSASSQAQNPDRPDDTGATGGEEASNHHLQSELKQPSNSGTTGTGTNILNECIKNPFVVSDSIRTASSVSDDNFPISKGSCVSGTEEKNVVDEEEGNTGMSEEKHGGEDDDEGQERNNRKEEEGNAEELWNGGEDAKEGGRAGEKGGTPTNPTTGSAVGREDTRGSAEDTRNPQTETRDRAEGRGTDGAETQIPAQTTTDYTAERSNTLQVVDFADTEPLLVVCEQDADSRHEDEGQLLRSFGSDDVLRVDHKPKSATQVQNLRHGDDEVHTRDRLPSAIQVSEKTPENKSASDSEPLRVCSSPTNVVPSATDGVVSIQELETTADPSEPYNNNLSDMVRTDEMCRIQASEESVRTSVEKPQSQETSELQSLTTEEDDADSSAKGKCQVSNVDTKHENCDGESVCVDVTMDSGCEETSGSCQDQMKNDKTDDAGDPETNNRETDVNVSVTATVPRSSVLHQFVQGSESNTSVSCGRLRLPPSRKPTFPKSKPCKVPLVITKTSALLNPSGVSRTLGEWNASGDTVSYRTRGEERRASLSITSFPVPVSFSTVSGLSWPTTPGRAPTSGAGPVSHSDSEPSCSQEREEQQASFRAQISKIEEFLNTERLRLPKRRRTDN</sequence>
<feature type="region of interest" description="Disordered" evidence="2">
    <location>
        <begin position="452"/>
        <end position="513"/>
    </location>
</feature>
<dbReference type="STRING" id="52904.ENSSMAP00000026336"/>
<evidence type="ECO:0000313" key="4">
    <source>
        <dbReference type="Proteomes" id="UP000246464"/>
    </source>
</evidence>
<proteinExistence type="predicted"/>
<dbReference type="PANTHER" id="PTHR28660">
    <property type="entry name" value="COILED-COIL DOMAIN-CONTAINING PROTEIN 73"/>
    <property type="match status" value="1"/>
</dbReference>
<gene>
    <name evidence="3" type="ORF">SMAX5B_015428</name>
</gene>
<feature type="compositionally biased region" description="Low complexity" evidence="2">
    <location>
        <begin position="829"/>
        <end position="839"/>
    </location>
</feature>
<feature type="compositionally biased region" description="Basic and acidic residues" evidence="2">
    <location>
        <begin position="580"/>
        <end position="589"/>
    </location>
</feature>
<feature type="compositionally biased region" description="Basic and acidic residues" evidence="2">
    <location>
        <begin position="274"/>
        <end position="290"/>
    </location>
</feature>
<evidence type="ECO:0000313" key="3">
    <source>
        <dbReference type="EMBL" id="AWP08936.1"/>
    </source>
</evidence>
<feature type="compositionally biased region" description="Basic and acidic residues" evidence="2">
    <location>
        <begin position="751"/>
        <end position="763"/>
    </location>
</feature>
<feature type="region of interest" description="Disordered" evidence="2">
    <location>
        <begin position="1024"/>
        <end position="1056"/>
    </location>
</feature>
<reference evidence="3 4" key="1">
    <citation type="submission" date="2017-12" db="EMBL/GenBank/DDBJ databases">
        <title>Integrating genomic resources of turbot (Scophthalmus maximus) in depth evaluation of genetic and physical mapping variation across individuals.</title>
        <authorList>
            <person name="Martinez P."/>
        </authorList>
    </citation>
    <scope>NUCLEOTIDE SEQUENCE [LARGE SCALE GENOMIC DNA]</scope>
</reference>
<feature type="region of interest" description="Disordered" evidence="2">
    <location>
        <begin position="808"/>
        <end position="852"/>
    </location>
</feature>
<evidence type="ECO:0000256" key="1">
    <source>
        <dbReference type="SAM" id="Coils"/>
    </source>
</evidence>
<feature type="compositionally biased region" description="Basic and acidic residues" evidence="2">
    <location>
        <begin position="891"/>
        <end position="907"/>
    </location>
</feature>
<name>A0A2U9BZW5_SCOMX</name>
<feature type="region of interest" description="Disordered" evidence="2">
    <location>
        <begin position="882"/>
        <end position="907"/>
    </location>
</feature>
<feature type="compositionally biased region" description="Basic and acidic residues" evidence="2">
    <location>
        <begin position="625"/>
        <end position="653"/>
    </location>
</feature>
<dbReference type="EMBL" id="CP026252">
    <property type="protein sequence ID" value="AWP08936.1"/>
    <property type="molecule type" value="Genomic_DNA"/>
</dbReference>
<feature type="compositionally biased region" description="Polar residues" evidence="2">
    <location>
        <begin position="452"/>
        <end position="475"/>
    </location>
</feature>
<feature type="compositionally biased region" description="Basic and acidic residues" evidence="2">
    <location>
        <begin position="730"/>
        <end position="742"/>
    </location>
</feature>
<feature type="compositionally biased region" description="Basic and acidic residues" evidence="2">
    <location>
        <begin position="600"/>
        <end position="610"/>
    </location>
</feature>
<feature type="region of interest" description="Disordered" evidence="2">
    <location>
        <begin position="1"/>
        <end position="31"/>
    </location>
</feature>
<dbReference type="AlphaFoldDB" id="A0A2U9BZW5"/>
<feature type="coiled-coil region" evidence="1">
    <location>
        <begin position="97"/>
        <end position="124"/>
    </location>
</feature>
<keyword evidence="1" id="KW-0175">Coiled coil</keyword>
<evidence type="ECO:0000256" key="2">
    <source>
        <dbReference type="SAM" id="MobiDB-lite"/>
    </source>
</evidence>
<feature type="region of interest" description="Disordered" evidence="2">
    <location>
        <begin position="271"/>
        <end position="290"/>
    </location>
</feature>
<protein>
    <submittedName>
        <fullName evidence="3">Putative myosin-1-like isoform 2</fullName>
    </submittedName>
</protein>
<feature type="region of interest" description="Disordered" evidence="2">
    <location>
        <begin position="717"/>
        <end position="777"/>
    </location>
</feature>
<dbReference type="Pfam" id="PF15818">
    <property type="entry name" value="CCDC73"/>
    <property type="match status" value="1"/>
</dbReference>
<accession>A0A2U9BZW5</accession>
<feature type="coiled-coil region" evidence="1">
    <location>
        <begin position="154"/>
        <end position="188"/>
    </location>
</feature>
<dbReference type="InterPro" id="IPR031650">
    <property type="entry name" value="CCDC73"/>
</dbReference>